<reference evidence="2" key="1">
    <citation type="submission" date="2020-05" db="EMBL/GenBank/DDBJ databases">
        <authorList>
            <person name="Chiriac C."/>
            <person name="Salcher M."/>
            <person name="Ghai R."/>
            <person name="Kavagutti S V."/>
        </authorList>
    </citation>
    <scope>NUCLEOTIDE SEQUENCE</scope>
</reference>
<feature type="region of interest" description="Disordered" evidence="1">
    <location>
        <begin position="51"/>
        <end position="112"/>
    </location>
</feature>
<dbReference type="AlphaFoldDB" id="A0A6J6EET8"/>
<sequence>MPTYVYKFIETGETIEVQQAFSDDSLTEATHPTTGQLMAVRKVFTPVGVTFKGGGFYKTDSRGSSGSTSSSSSSSSASSSSSSSSTSSSSSGSDGGSSSTSTPAASTSSSSD</sequence>
<protein>
    <submittedName>
        <fullName evidence="2">Unannotated protein</fullName>
    </submittedName>
</protein>
<name>A0A6J6EET8_9ZZZZ</name>
<accession>A0A6J6EET8</accession>
<dbReference type="EMBL" id="CAEZSR010000111">
    <property type="protein sequence ID" value="CAB4573959.1"/>
    <property type="molecule type" value="Genomic_DNA"/>
</dbReference>
<gene>
    <name evidence="2" type="ORF">UFOPK1493_02584</name>
</gene>
<feature type="compositionally biased region" description="Low complexity" evidence="1">
    <location>
        <begin position="62"/>
        <end position="112"/>
    </location>
</feature>
<proteinExistence type="predicted"/>
<evidence type="ECO:0000313" key="2">
    <source>
        <dbReference type="EMBL" id="CAB4573959.1"/>
    </source>
</evidence>
<evidence type="ECO:0000256" key="1">
    <source>
        <dbReference type="SAM" id="MobiDB-lite"/>
    </source>
</evidence>
<organism evidence="2">
    <name type="scientific">freshwater metagenome</name>
    <dbReference type="NCBI Taxonomy" id="449393"/>
    <lineage>
        <taxon>unclassified sequences</taxon>
        <taxon>metagenomes</taxon>
        <taxon>ecological metagenomes</taxon>
    </lineage>
</organism>